<keyword evidence="4" id="KW-1185">Reference proteome</keyword>
<dbReference type="Pfam" id="PF09527">
    <property type="entry name" value="ATPase_gene1"/>
    <property type="match status" value="1"/>
</dbReference>
<feature type="transmembrane region" description="Helical" evidence="2">
    <location>
        <begin position="36"/>
        <end position="65"/>
    </location>
</feature>
<dbReference type="InterPro" id="IPR032820">
    <property type="entry name" value="ATPase_put"/>
</dbReference>
<gene>
    <name evidence="3" type="ORF">G3569_16025</name>
</gene>
<keyword evidence="2" id="KW-1133">Transmembrane helix</keyword>
<feature type="region of interest" description="Disordered" evidence="1">
    <location>
        <begin position="1"/>
        <end position="20"/>
    </location>
</feature>
<reference evidence="3 4" key="1">
    <citation type="submission" date="2020-02" db="EMBL/GenBank/DDBJ databases">
        <title>Aliifodinibius halophilus 2W32, complete genome.</title>
        <authorList>
            <person name="Li Y."/>
            <person name="Wu S."/>
        </authorList>
    </citation>
    <scope>NUCLEOTIDE SEQUENCE [LARGE SCALE GENOMIC DNA]</scope>
    <source>
        <strain evidence="3 4">2W32</strain>
    </source>
</reference>
<evidence type="ECO:0000313" key="3">
    <source>
        <dbReference type="EMBL" id="NGP89867.1"/>
    </source>
</evidence>
<dbReference type="AlphaFoldDB" id="A0A6M1T6S3"/>
<dbReference type="Proteomes" id="UP000479132">
    <property type="component" value="Unassembled WGS sequence"/>
</dbReference>
<name>A0A6M1T6S3_9BACT</name>
<dbReference type="InterPro" id="IPR011744">
    <property type="entry name" value="ATPase_gene1"/>
</dbReference>
<dbReference type="EMBL" id="JAALLS010000026">
    <property type="protein sequence ID" value="NGP89867.1"/>
    <property type="molecule type" value="Genomic_DNA"/>
</dbReference>
<evidence type="ECO:0000313" key="4">
    <source>
        <dbReference type="Proteomes" id="UP000479132"/>
    </source>
</evidence>
<feature type="transmembrane region" description="Helical" evidence="2">
    <location>
        <begin position="77"/>
        <end position="95"/>
    </location>
</feature>
<accession>A0A6M1T6S3</accession>
<comment type="caution">
    <text evidence="3">The sequence shown here is derived from an EMBL/GenBank/DDBJ whole genome shotgun (WGS) entry which is preliminary data.</text>
</comment>
<keyword evidence="2" id="KW-0472">Membrane</keyword>
<dbReference type="NCBIfam" id="TIGR02230">
    <property type="entry name" value="ATPase_gene1"/>
    <property type="match status" value="1"/>
</dbReference>
<keyword evidence="2" id="KW-0812">Transmembrane</keyword>
<sequence>MNTLSTENENNKKAFKESVKKKSQRKLNVRKQDERGLLYGFGMFGLVGWSVAIPTLVLLALGIWIDSTFKGPYSWTLMLLVLGIMIGCINAWYWVKKESE</sequence>
<protein>
    <submittedName>
        <fullName evidence="3">ATP synthase subunit</fullName>
    </submittedName>
</protein>
<feature type="compositionally biased region" description="Basic and acidic residues" evidence="1">
    <location>
        <begin position="9"/>
        <end position="20"/>
    </location>
</feature>
<evidence type="ECO:0000256" key="1">
    <source>
        <dbReference type="SAM" id="MobiDB-lite"/>
    </source>
</evidence>
<organism evidence="3 4">
    <name type="scientific">Fodinibius halophilus</name>
    <dbReference type="NCBI Taxonomy" id="1736908"/>
    <lineage>
        <taxon>Bacteria</taxon>
        <taxon>Pseudomonadati</taxon>
        <taxon>Balneolota</taxon>
        <taxon>Balneolia</taxon>
        <taxon>Balneolales</taxon>
        <taxon>Balneolaceae</taxon>
        <taxon>Fodinibius</taxon>
    </lineage>
</organism>
<evidence type="ECO:0000256" key="2">
    <source>
        <dbReference type="SAM" id="Phobius"/>
    </source>
</evidence>
<proteinExistence type="predicted"/>